<evidence type="ECO:0000313" key="1">
    <source>
        <dbReference type="EMBL" id="POS78732.1"/>
    </source>
</evidence>
<dbReference type="AlphaFoldDB" id="A0A2P5I892"/>
<dbReference type="InParanoid" id="A0A2P5I892"/>
<gene>
    <name evidence="1" type="ORF">DHEL01_v202875</name>
</gene>
<dbReference type="EMBL" id="MAVT02000164">
    <property type="protein sequence ID" value="POS78732.1"/>
    <property type="molecule type" value="Genomic_DNA"/>
</dbReference>
<keyword evidence="2" id="KW-1185">Reference proteome</keyword>
<organism evidence="1 2">
    <name type="scientific">Diaporthe helianthi</name>
    <dbReference type="NCBI Taxonomy" id="158607"/>
    <lineage>
        <taxon>Eukaryota</taxon>
        <taxon>Fungi</taxon>
        <taxon>Dikarya</taxon>
        <taxon>Ascomycota</taxon>
        <taxon>Pezizomycotina</taxon>
        <taxon>Sordariomycetes</taxon>
        <taxon>Sordariomycetidae</taxon>
        <taxon>Diaporthales</taxon>
        <taxon>Diaporthaceae</taxon>
        <taxon>Diaporthe</taxon>
    </lineage>
</organism>
<proteinExistence type="predicted"/>
<sequence>MPVIRELVHGEEGPKALRQGLDVKGSPPGWVAHCVLESSKRCWAFRANSQIPAARYGINAAMLMRYPFWGKTCFYS</sequence>
<comment type="caution">
    <text evidence="1">The sequence shown here is derived from an EMBL/GenBank/DDBJ whole genome shotgun (WGS) entry which is preliminary data.</text>
</comment>
<name>A0A2P5I892_DIAHE</name>
<accession>A0A2P5I892</accession>
<evidence type="ECO:0000313" key="2">
    <source>
        <dbReference type="Proteomes" id="UP000094444"/>
    </source>
</evidence>
<protein>
    <submittedName>
        <fullName evidence="1">Uncharacterized protein</fullName>
    </submittedName>
</protein>
<dbReference type="Proteomes" id="UP000094444">
    <property type="component" value="Unassembled WGS sequence"/>
</dbReference>
<reference evidence="1" key="1">
    <citation type="submission" date="2017-09" db="EMBL/GenBank/DDBJ databases">
        <title>Polyketide synthases of a Diaporthe helianthi virulent isolate.</title>
        <authorList>
            <person name="Baroncelli R."/>
        </authorList>
    </citation>
    <scope>NUCLEOTIDE SEQUENCE [LARGE SCALE GENOMIC DNA]</scope>
    <source>
        <strain evidence="1">7/96</strain>
    </source>
</reference>